<dbReference type="InterPro" id="IPR003439">
    <property type="entry name" value="ABC_transporter-like_ATP-bd"/>
</dbReference>
<dbReference type="GO" id="GO:0022857">
    <property type="term" value="F:transmembrane transporter activity"/>
    <property type="evidence" value="ECO:0007669"/>
    <property type="project" value="TreeGrafter"/>
</dbReference>
<dbReference type="InterPro" id="IPR027417">
    <property type="entry name" value="P-loop_NTPase"/>
</dbReference>
<dbReference type="InterPro" id="IPR015854">
    <property type="entry name" value="ABC_transpr_LolD-like"/>
</dbReference>
<keyword evidence="2" id="KW-0547">Nucleotide-binding</keyword>
<dbReference type="Proteomes" id="UP000662873">
    <property type="component" value="Chromosome"/>
</dbReference>
<dbReference type="PANTHER" id="PTHR24220">
    <property type="entry name" value="IMPORT ATP-BINDING PROTEIN"/>
    <property type="match status" value="1"/>
</dbReference>
<dbReference type="InterPro" id="IPR017871">
    <property type="entry name" value="ABC_transporter-like_CS"/>
</dbReference>
<accession>A0A809S853</accession>
<dbReference type="GO" id="GO:0051301">
    <property type="term" value="P:cell division"/>
    <property type="evidence" value="ECO:0007669"/>
    <property type="project" value="UniProtKB-KW"/>
</dbReference>
<dbReference type="Pfam" id="PF00005">
    <property type="entry name" value="ABC_tran"/>
    <property type="match status" value="1"/>
</dbReference>
<evidence type="ECO:0000259" key="5">
    <source>
        <dbReference type="PROSITE" id="PS50893"/>
    </source>
</evidence>
<keyword evidence="6" id="KW-0131">Cell cycle</keyword>
<dbReference type="PROSITE" id="PS00211">
    <property type="entry name" value="ABC_TRANSPORTER_1"/>
    <property type="match status" value="1"/>
</dbReference>
<reference evidence="6" key="1">
    <citation type="journal article" name="DNA Res.">
        <title>The physiological potential of anammox bacteria as revealed by their core genome structure.</title>
        <authorList>
            <person name="Okubo T."/>
            <person name="Toyoda A."/>
            <person name="Fukuhara K."/>
            <person name="Uchiyama I."/>
            <person name="Harigaya Y."/>
            <person name="Kuroiwa M."/>
            <person name="Suzuki T."/>
            <person name="Murakami Y."/>
            <person name="Suwa Y."/>
            <person name="Takami H."/>
        </authorList>
    </citation>
    <scope>NUCLEOTIDE SEQUENCE</scope>
    <source>
        <strain evidence="6">317325-2</strain>
    </source>
</reference>
<evidence type="ECO:0000313" key="6">
    <source>
        <dbReference type="EMBL" id="BBO22721.1"/>
    </source>
</evidence>
<keyword evidence="6" id="KW-0132">Cell division</keyword>
<organism evidence="6 7">
    <name type="scientific">Candidatus Nitrosymbiomonas proteolyticus</name>
    <dbReference type="NCBI Taxonomy" id="2608984"/>
    <lineage>
        <taxon>Bacteria</taxon>
        <taxon>Bacillati</taxon>
        <taxon>Armatimonadota</taxon>
        <taxon>Armatimonadota incertae sedis</taxon>
        <taxon>Candidatus Nitrosymbiomonas</taxon>
    </lineage>
</organism>
<sequence length="282" mass="31052">MNPKATEPYIRYQDVVVRYSDYVVGLKGVSLDVQRGEFVFLTGISGSGKSTMLKLLSREVRETSGRVAFDGKDLSRVSDRDIPYLRRKMGIVPQDFGLLQQKRVWENISYAMRAVGATKREVRTRVPQILDRVNLGQRGDAFPHELSGGEQQRVAIARALINSPTLLLADEPTGNLDPDHSWEIVELLLQLNLKGTTVLVASHDMAIVERCRQRVVELSAGQIVSDSASPGPVHEVENPASVANPEGGMESQPSFGRRDVPPEELLAGESDPPGLESEVERA</sequence>
<feature type="region of interest" description="Disordered" evidence="4">
    <location>
        <begin position="225"/>
        <end position="282"/>
    </location>
</feature>
<evidence type="ECO:0000256" key="1">
    <source>
        <dbReference type="ARBA" id="ARBA00005417"/>
    </source>
</evidence>
<keyword evidence="3 6" id="KW-0067">ATP-binding</keyword>
<evidence type="ECO:0000313" key="7">
    <source>
        <dbReference type="Proteomes" id="UP000662873"/>
    </source>
</evidence>
<dbReference type="AlphaFoldDB" id="A0A809S853"/>
<name>A0A809S853_9BACT</name>
<gene>
    <name evidence="6" type="ORF">NPRO_03160</name>
</gene>
<dbReference type="GO" id="GO:0005524">
    <property type="term" value="F:ATP binding"/>
    <property type="evidence" value="ECO:0007669"/>
    <property type="project" value="UniProtKB-KW"/>
</dbReference>
<dbReference type="GO" id="GO:0016887">
    <property type="term" value="F:ATP hydrolysis activity"/>
    <property type="evidence" value="ECO:0007669"/>
    <property type="project" value="InterPro"/>
</dbReference>
<evidence type="ECO:0000256" key="3">
    <source>
        <dbReference type="ARBA" id="ARBA00022840"/>
    </source>
</evidence>
<proteinExistence type="inferred from homology"/>
<protein>
    <submittedName>
        <fullName evidence="6">Cell division ATP-binding protein FtsE</fullName>
    </submittedName>
</protein>
<dbReference type="GO" id="GO:0005886">
    <property type="term" value="C:plasma membrane"/>
    <property type="evidence" value="ECO:0007669"/>
    <property type="project" value="TreeGrafter"/>
</dbReference>
<dbReference type="Gene3D" id="3.40.50.300">
    <property type="entry name" value="P-loop containing nucleotide triphosphate hydrolases"/>
    <property type="match status" value="1"/>
</dbReference>
<dbReference type="PROSITE" id="PS50893">
    <property type="entry name" value="ABC_TRANSPORTER_2"/>
    <property type="match status" value="1"/>
</dbReference>
<evidence type="ECO:0000256" key="4">
    <source>
        <dbReference type="SAM" id="MobiDB-lite"/>
    </source>
</evidence>
<dbReference type="SUPFAM" id="SSF52540">
    <property type="entry name" value="P-loop containing nucleoside triphosphate hydrolases"/>
    <property type="match status" value="1"/>
</dbReference>
<dbReference type="PANTHER" id="PTHR24220:SF470">
    <property type="entry name" value="CELL DIVISION ATP-BINDING PROTEIN FTSE"/>
    <property type="match status" value="1"/>
</dbReference>
<comment type="similarity">
    <text evidence="1">Belongs to the ABC transporter superfamily.</text>
</comment>
<dbReference type="EMBL" id="AP021858">
    <property type="protein sequence ID" value="BBO22721.1"/>
    <property type="molecule type" value="Genomic_DNA"/>
</dbReference>
<feature type="domain" description="ABC transporter" evidence="5">
    <location>
        <begin position="10"/>
        <end position="245"/>
    </location>
</feature>
<dbReference type="KEGG" id="npy:NPRO_03160"/>
<dbReference type="InterPro" id="IPR003593">
    <property type="entry name" value="AAA+_ATPase"/>
</dbReference>
<dbReference type="FunFam" id="3.40.50.300:FF:000056">
    <property type="entry name" value="Cell division ATP-binding protein FtsE"/>
    <property type="match status" value="1"/>
</dbReference>
<dbReference type="SMART" id="SM00382">
    <property type="entry name" value="AAA"/>
    <property type="match status" value="1"/>
</dbReference>
<evidence type="ECO:0000256" key="2">
    <source>
        <dbReference type="ARBA" id="ARBA00022741"/>
    </source>
</evidence>